<dbReference type="PANTHER" id="PTHR36966:SF1">
    <property type="entry name" value="REP-ASSOCIATED TYROSINE TRANSPOSASE"/>
    <property type="match status" value="1"/>
</dbReference>
<keyword evidence="3" id="KW-1185">Reference proteome</keyword>
<sequence length="179" mass="21745">MSNYKRAWQPGGTWFFTVVLAERQNNHLLVERIDLLRKVVREVQESHPFRIHGWVVLPEHLHALLELPEGDTNFPLRWRQIKSRFSRAIPNLEARSESRWQRGERGIWQRRYWEHLIRDQEDFNHHLDYIHINPVKHGLVTAPKDWPYSTFHRWVKQGRYPLSWGDIATPEYEMLHDDK</sequence>
<dbReference type="GO" id="GO:0043565">
    <property type="term" value="F:sequence-specific DNA binding"/>
    <property type="evidence" value="ECO:0007669"/>
    <property type="project" value="TreeGrafter"/>
</dbReference>
<dbReference type="GO" id="GO:0006313">
    <property type="term" value="P:DNA transposition"/>
    <property type="evidence" value="ECO:0007669"/>
    <property type="project" value="InterPro"/>
</dbReference>
<dbReference type="InterPro" id="IPR052715">
    <property type="entry name" value="RAYT_transposase"/>
</dbReference>
<dbReference type="OrthoDB" id="9794403at2"/>
<dbReference type="NCBIfam" id="NF047646">
    <property type="entry name" value="REP_Tyr_transpos"/>
    <property type="match status" value="1"/>
</dbReference>
<proteinExistence type="predicted"/>
<dbReference type="GO" id="GO:0004803">
    <property type="term" value="F:transposase activity"/>
    <property type="evidence" value="ECO:0007669"/>
    <property type="project" value="InterPro"/>
</dbReference>
<reference evidence="2 3" key="1">
    <citation type="submission" date="2017-11" db="EMBL/GenBank/DDBJ databases">
        <title>Draft genome sequence of environmental isolate Aeromonas cavernicola sp. nov. MDC 2508.</title>
        <authorList>
            <person name="Colston S.M."/>
            <person name="Navarro A."/>
            <person name="Martinez-Murcia A.J."/>
            <person name="Graf J."/>
        </authorList>
    </citation>
    <scope>NUCLEOTIDE SEQUENCE [LARGE SCALE GENOMIC DNA]</scope>
    <source>
        <strain evidence="2 3">MDC 2508</strain>
    </source>
</reference>
<evidence type="ECO:0000259" key="1">
    <source>
        <dbReference type="SMART" id="SM01321"/>
    </source>
</evidence>
<dbReference type="SUPFAM" id="SSF143422">
    <property type="entry name" value="Transposase IS200-like"/>
    <property type="match status" value="1"/>
</dbReference>
<dbReference type="InterPro" id="IPR036515">
    <property type="entry name" value="Transposase_17_sf"/>
</dbReference>
<dbReference type="EMBL" id="PGGC01000010">
    <property type="protein sequence ID" value="PJG60492.1"/>
    <property type="molecule type" value="Genomic_DNA"/>
</dbReference>
<evidence type="ECO:0000313" key="2">
    <source>
        <dbReference type="EMBL" id="PJG60492.1"/>
    </source>
</evidence>
<protein>
    <submittedName>
        <fullName evidence="2">Transposase</fullName>
    </submittedName>
</protein>
<dbReference type="Proteomes" id="UP000235861">
    <property type="component" value="Unassembled WGS sequence"/>
</dbReference>
<dbReference type="AlphaFoldDB" id="A0A2H9U907"/>
<accession>A0A2H9U907</accession>
<dbReference type="SMART" id="SM01321">
    <property type="entry name" value="Y1_Tnp"/>
    <property type="match status" value="1"/>
</dbReference>
<dbReference type="PANTHER" id="PTHR36966">
    <property type="entry name" value="REP-ASSOCIATED TYROSINE TRANSPOSASE"/>
    <property type="match status" value="1"/>
</dbReference>
<dbReference type="Pfam" id="PF01797">
    <property type="entry name" value="Y1_Tnp"/>
    <property type="match status" value="1"/>
</dbReference>
<name>A0A2H9U907_9GAMM</name>
<dbReference type="Gene3D" id="3.30.70.1290">
    <property type="entry name" value="Transposase IS200-like"/>
    <property type="match status" value="1"/>
</dbReference>
<dbReference type="InterPro" id="IPR002686">
    <property type="entry name" value="Transposase_17"/>
</dbReference>
<evidence type="ECO:0000313" key="3">
    <source>
        <dbReference type="Proteomes" id="UP000235861"/>
    </source>
</evidence>
<gene>
    <name evidence="2" type="ORF">CUC53_01660</name>
</gene>
<organism evidence="2 3">
    <name type="scientific">Aeromonas cavernicola</name>
    <dbReference type="NCBI Taxonomy" id="1006623"/>
    <lineage>
        <taxon>Bacteria</taxon>
        <taxon>Pseudomonadati</taxon>
        <taxon>Pseudomonadota</taxon>
        <taxon>Gammaproteobacteria</taxon>
        <taxon>Aeromonadales</taxon>
        <taxon>Aeromonadaceae</taxon>
        <taxon>Aeromonas</taxon>
    </lineage>
</organism>
<feature type="domain" description="Transposase IS200-like" evidence="1">
    <location>
        <begin position="9"/>
        <end position="133"/>
    </location>
</feature>
<dbReference type="RefSeq" id="WP_100292555.1">
    <property type="nucleotide sequence ID" value="NZ_PGGC01000010.1"/>
</dbReference>
<comment type="caution">
    <text evidence="2">The sequence shown here is derived from an EMBL/GenBank/DDBJ whole genome shotgun (WGS) entry which is preliminary data.</text>
</comment>